<sequence>MAANHSSDAVKRMEEARDGVGAQESPLEKNDCYFKVIDMQADGQAVHDRGGCYSFDGLDQFYNRIPPQPVNSIRVILDGRPQPNIWGIINDPVDGDSYPRCRIHVGFNHFDPSRTCPLYSTEVKINPLDFYYLPTLRKLLAMEPRAGWYGIRSFAEHPISNCPNAREYDVLQPMEEDCSMHLTACRNRDDLISLICYAPNAHIAKRFRKCANASWRLLEELSLSLQKVGFLRLANGRETQALQFLIIHTLALNLETMMGYIQRAHIQRLAWLFQFTKTSRLVTVVLHLLL</sequence>
<comment type="caution">
    <text evidence="2">The sequence shown here is derived from an EMBL/GenBank/DDBJ whole genome shotgun (WGS) entry which is preliminary data.</text>
</comment>
<evidence type="ECO:0000256" key="1">
    <source>
        <dbReference type="SAM" id="MobiDB-lite"/>
    </source>
</evidence>
<evidence type="ECO:0000313" key="2">
    <source>
        <dbReference type="EMBL" id="KAH7305336.1"/>
    </source>
</evidence>
<protein>
    <submittedName>
        <fullName evidence="2">Uncharacterized protein</fullName>
    </submittedName>
</protein>
<dbReference type="EMBL" id="JAGPNK010000019">
    <property type="protein sequence ID" value="KAH7305336.1"/>
    <property type="molecule type" value="Genomic_DNA"/>
</dbReference>
<name>A0A8K0SEH3_9HYPO</name>
<dbReference type="AlphaFoldDB" id="A0A8K0SEH3"/>
<feature type="region of interest" description="Disordered" evidence="1">
    <location>
        <begin position="1"/>
        <end position="22"/>
    </location>
</feature>
<feature type="compositionally biased region" description="Basic and acidic residues" evidence="1">
    <location>
        <begin position="8"/>
        <end position="18"/>
    </location>
</feature>
<reference evidence="2" key="1">
    <citation type="journal article" date="2021" name="Nat. Commun.">
        <title>Genetic determinants of endophytism in the Arabidopsis root mycobiome.</title>
        <authorList>
            <person name="Mesny F."/>
            <person name="Miyauchi S."/>
            <person name="Thiergart T."/>
            <person name="Pickel B."/>
            <person name="Atanasova L."/>
            <person name="Karlsson M."/>
            <person name="Huettel B."/>
            <person name="Barry K.W."/>
            <person name="Haridas S."/>
            <person name="Chen C."/>
            <person name="Bauer D."/>
            <person name="Andreopoulos W."/>
            <person name="Pangilinan J."/>
            <person name="LaButti K."/>
            <person name="Riley R."/>
            <person name="Lipzen A."/>
            <person name="Clum A."/>
            <person name="Drula E."/>
            <person name="Henrissat B."/>
            <person name="Kohler A."/>
            <person name="Grigoriev I.V."/>
            <person name="Martin F.M."/>
            <person name="Hacquard S."/>
        </authorList>
    </citation>
    <scope>NUCLEOTIDE SEQUENCE</scope>
    <source>
        <strain evidence="2">MPI-CAGE-CH-0235</strain>
    </source>
</reference>
<gene>
    <name evidence="2" type="ORF">B0I35DRAFT_115126</name>
</gene>
<proteinExistence type="predicted"/>
<accession>A0A8K0SEH3</accession>
<keyword evidence="3" id="KW-1185">Reference proteome</keyword>
<dbReference type="Proteomes" id="UP000813444">
    <property type="component" value="Unassembled WGS sequence"/>
</dbReference>
<organism evidence="2 3">
    <name type="scientific">Stachybotrys elegans</name>
    <dbReference type="NCBI Taxonomy" id="80388"/>
    <lineage>
        <taxon>Eukaryota</taxon>
        <taxon>Fungi</taxon>
        <taxon>Dikarya</taxon>
        <taxon>Ascomycota</taxon>
        <taxon>Pezizomycotina</taxon>
        <taxon>Sordariomycetes</taxon>
        <taxon>Hypocreomycetidae</taxon>
        <taxon>Hypocreales</taxon>
        <taxon>Stachybotryaceae</taxon>
        <taxon>Stachybotrys</taxon>
    </lineage>
</organism>
<evidence type="ECO:0000313" key="3">
    <source>
        <dbReference type="Proteomes" id="UP000813444"/>
    </source>
</evidence>
<dbReference type="OrthoDB" id="3231000at2759"/>